<evidence type="ECO:0000313" key="2">
    <source>
        <dbReference type="EMBL" id="AAK71557.1"/>
    </source>
</evidence>
<accession>Q94GP0</accession>
<name>Q94GP0_ORYSJ</name>
<reference evidence="3" key="1">
    <citation type="journal article" date="2005" name="Nature">
        <title>The map-based sequence of the rice genome.</title>
        <authorList>
            <consortium name="International rice genome sequencing project (IRGSP)"/>
            <person name="Matsumoto T."/>
            <person name="Wu J."/>
            <person name="Kanamori H."/>
            <person name="Katayose Y."/>
            <person name="Fujisawa M."/>
            <person name="Namiki N."/>
            <person name="Mizuno H."/>
            <person name="Yamamoto K."/>
            <person name="Antonio B.A."/>
            <person name="Baba T."/>
            <person name="Sakata K."/>
            <person name="Nagamura Y."/>
            <person name="Aoki H."/>
            <person name="Arikawa K."/>
            <person name="Arita K."/>
            <person name="Bito T."/>
            <person name="Chiden Y."/>
            <person name="Fujitsuka N."/>
            <person name="Fukunaka R."/>
            <person name="Hamada M."/>
            <person name="Harada C."/>
            <person name="Hayashi A."/>
            <person name="Hijishita S."/>
            <person name="Honda M."/>
            <person name="Hosokawa S."/>
            <person name="Ichikawa Y."/>
            <person name="Idonuma A."/>
            <person name="Iijima M."/>
            <person name="Ikeda M."/>
            <person name="Ikeno M."/>
            <person name="Ito K."/>
            <person name="Ito S."/>
            <person name="Ito T."/>
            <person name="Ito Y."/>
            <person name="Ito Y."/>
            <person name="Iwabuchi A."/>
            <person name="Kamiya K."/>
            <person name="Karasawa W."/>
            <person name="Kurita K."/>
            <person name="Katagiri S."/>
            <person name="Kikuta A."/>
            <person name="Kobayashi H."/>
            <person name="Kobayashi N."/>
            <person name="Machita K."/>
            <person name="Maehara T."/>
            <person name="Masukawa M."/>
            <person name="Mizubayashi T."/>
            <person name="Mukai Y."/>
            <person name="Nagasaki H."/>
            <person name="Nagata Y."/>
            <person name="Naito S."/>
            <person name="Nakashima M."/>
            <person name="Nakama Y."/>
            <person name="Nakamichi Y."/>
            <person name="Nakamura M."/>
            <person name="Meguro A."/>
            <person name="Negishi M."/>
            <person name="Ohta I."/>
            <person name="Ohta T."/>
            <person name="Okamoto M."/>
            <person name="Ono N."/>
            <person name="Saji S."/>
            <person name="Sakaguchi M."/>
            <person name="Sakai K."/>
            <person name="Shibata M."/>
            <person name="Shimokawa T."/>
            <person name="Song J."/>
            <person name="Takazaki Y."/>
            <person name="Terasawa K."/>
            <person name="Tsugane M."/>
            <person name="Tsuji K."/>
            <person name="Ueda S."/>
            <person name="Waki K."/>
            <person name="Yamagata H."/>
            <person name="Yamamoto M."/>
            <person name="Yamamoto S."/>
            <person name="Yamane H."/>
            <person name="Yoshiki S."/>
            <person name="Yoshihara R."/>
            <person name="Yukawa K."/>
            <person name="Zhong H."/>
            <person name="Yano M."/>
            <person name="Yuan Q."/>
            <person name="Ouyang S."/>
            <person name="Liu J."/>
            <person name="Jones K.M."/>
            <person name="Gansberger K."/>
            <person name="Moffat K."/>
            <person name="Hill J."/>
            <person name="Bera J."/>
            <person name="Fadrosh D."/>
            <person name="Jin S."/>
            <person name="Johri S."/>
            <person name="Kim M."/>
            <person name="Overton L."/>
            <person name="Reardon M."/>
            <person name="Tsitrin T."/>
            <person name="Vuong H."/>
            <person name="Weaver B."/>
            <person name="Ciecko A."/>
            <person name="Tallon L."/>
            <person name="Jackson J."/>
            <person name="Pai G."/>
            <person name="Aken S.V."/>
            <person name="Utterback T."/>
            <person name="Reidmuller S."/>
            <person name="Feldblyum T."/>
            <person name="Hsiao J."/>
            <person name="Zismann V."/>
            <person name="Iobst S."/>
            <person name="de Vazeille A.R."/>
            <person name="Buell C.R."/>
            <person name="Ying K."/>
            <person name="Li Y."/>
            <person name="Lu T."/>
            <person name="Huang Y."/>
            <person name="Zhao Q."/>
            <person name="Feng Q."/>
            <person name="Zhang L."/>
            <person name="Zhu J."/>
            <person name="Weng Q."/>
            <person name="Mu J."/>
            <person name="Lu Y."/>
            <person name="Fan D."/>
            <person name="Liu Y."/>
            <person name="Guan J."/>
            <person name="Zhang Y."/>
            <person name="Yu S."/>
            <person name="Liu X."/>
            <person name="Zhang Y."/>
            <person name="Hong G."/>
            <person name="Han B."/>
            <person name="Choisne N."/>
            <person name="Demange N."/>
            <person name="Orjeda G."/>
            <person name="Samain S."/>
            <person name="Cattolico L."/>
            <person name="Pelletier E."/>
            <person name="Couloux A."/>
            <person name="Segurens B."/>
            <person name="Wincker P."/>
            <person name="D'Hont A."/>
            <person name="Scarpelli C."/>
            <person name="Weissenbach J."/>
            <person name="Salanoubat M."/>
            <person name="Quetier F."/>
            <person name="Yu Y."/>
            <person name="Kim H.R."/>
            <person name="Rambo T."/>
            <person name="Currie J."/>
            <person name="Collura K."/>
            <person name="Luo M."/>
            <person name="Yang T."/>
            <person name="Ammiraju J.S.S."/>
            <person name="Engler F."/>
            <person name="Soderlund C."/>
            <person name="Wing R.A."/>
            <person name="Palmer L.E."/>
            <person name="de la Bastide M."/>
            <person name="Spiegel L."/>
            <person name="Nascimento L."/>
            <person name="Zutavern T."/>
            <person name="O'Shaughnessy A."/>
            <person name="Dike S."/>
            <person name="Dedhia N."/>
            <person name="Preston R."/>
            <person name="Balija V."/>
            <person name="McCombie W.R."/>
            <person name="Chow T."/>
            <person name="Chen H."/>
            <person name="Chung M."/>
            <person name="Chen C."/>
            <person name="Shaw J."/>
            <person name="Wu H."/>
            <person name="Hsiao K."/>
            <person name="Chao Y."/>
            <person name="Chu M."/>
            <person name="Cheng C."/>
            <person name="Hour A."/>
            <person name="Lee P."/>
            <person name="Lin S."/>
            <person name="Lin Y."/>
            <person name="Liou J."/>
            <person name="Liu S."/>
            <person name="Hsing Y."/>
            <person name="Raghuvanshi S."/>
            <person name="Mohanty A."/>
            <person name="Bharti A.K."/>
            <person name="Gaur A."/>
            <person name="Gupta V."/>
            <person name="Kumar D."/>
            <person name="Ravi V."/>
            <person name="Vij S."/>
            <person name="Kapur A."/>
            <person name="Khurana P."/>
            <person name="Khurana P."/>
            <person name="Khurana J.P."/>
            <person name="Tyagi A.K."/>
            <person name="Gaikwad K."/>
            <person name="Singh A."/>
            <person name="Dalal V."/>
            <person name="Srivastava S."/>
            <person name="Dixit A."/>
            <person name="Pal A.K."/>
            <person name="Ghazi I.A."/>
            <person name="Yadav M."/>
            <person name="Pandit A."/>
            <person name="Bhargava A."/>
            <person name="Sureshbabu K."/>
            <person name="Batra K."/>
            <person name="Sharma T.R."/>
            <person name="Mohapatra T."/>
            <person name="Singh N.K."/>
            <person name="Messing J."/>
            <person name="Nelson A.B."/>
            <person name="Fuks G."/>
            <person name="Kavchok S."/>
            <person name="Keizer G."/>
            <person name="Linton E."/>
            <person name="Llaca V."/>
            <person name="Song R."/>
            <person name="Tanyolac B."/>
            <person name="Young S."/>
            <person name="Ho-Il K."/>
            <person name="Hahn J.H."/>
            <person name="Sangsakoo G."/>
            <person name="Vanavichit A."/>
            <person name="de Mattos Luiz.A.T."/>
            <person name="Zimmer P.D."/>
            <person name="Malone G."/>
            <person name="Dellagostin O."/>
            <person name="de Oliveira A.C."/>
            <person name="Bevan M."/>
            <person name="Bancroft I."/>
            <person name="Minx P."/>
            <person name="Cordum H."/>
            <person name="Wilson R."/>
            <person name="Cheng Z."/>
            <person name="Jin W."/>
            <person name="Jiang J."/>
            <person name="Leong S.A."/>
            <person name="Iwama H."/>
            <person name="Gojobori T."/>
            <person name="Itoh T."/>
            <person name="Niimura Y."/>
            <person name="Fujii Y."/>
            <person name="Habara T."/>
            <person name="Sakai H."/>
            <person name="Sato Y."/>
            <person name="Wilson G."/>
            <person name="Kumar K."/>
            <person name="McCouch S."/>
            <person name="Juretic N."/>
            <person name="Hoen D."/>
            <person name="Wright S."/>
            <person name="Bruskiewich R."/>
            <person name="Bureau T."/>
            <person name="Miyao A."/>
            <person name="Hirochika H."/>
            <person name="Nishikawa T."/>
            <person name="Kadowaki K."/>
            <person name="Sugiura M."/>
            <person name="Burr B."/>
            <person name="Sasaki T."/>
        </authorList>
    </citation>
    <scope>NUCLEOTIDE SEQUENCE [LARGE SCALE GENOMIC DNA]</scope>
    <source>
        <strain evidence="3">cv. Nipponbare</strain>
    </source>
</reference>
<dbReference type="AlphaFoldDB" id="Q94GP0"/>
<feature type="region of interest" description="Disordered" evidence="1">
    <location>
        <begin position="1"/>
        <end position="86"/>
    </location>
</feature>
<dbReference type="Proteomes" id="UP000000763">
    <property type="component" value="Chromosome 3"/>
</dbReference>
<gene>
    <name evidence="2" type="primary">OJ1124_H03.21</name>
</gene>
<feature type="compositionally biased region" description="Low complexity" evidence="1">
    <location>
        <begin position="24"/>
        <end position="39"/>
    </location>
</feature>
<evidence type="ECO:0000256" key="1">
    <source>
        <dbReference type="SAM" id="MobiDB-lite"/>
    </source>
</evidence>
<evidence type="ECO:0000313" key="3">
    <source>
        <dbReference type="Proteomes" id="UP000000763"/>
    </source>
</evidence>
<reference evidence="3" key="2">
    <citation type="journal article" date="2008" name="Nucleic Acids Res.">
        <title>The rice annotation project database (RAP-DB): 2008 update.</title>
        <authorList>
            <consortium name="The rice annotation project (RAP)"/>
        </authorList>
    </citation>
    <scope>GENOME REANNOTATION</scope>
    <source>
        <strain evidence="3">cv. Nipponbare</strain>
    </source>
</reference>
<protein>
    <submittedName>
        <fullName evidence="2">Uncharacterized protein</fullName>
    </submittedName>
</protein>
<sequence length="225" mass="23579">MPPPPPPMRQQHRRELPDAVFVLGAGAAEAKKGGATSSGNNERHQHHHNQAMLSAAARERRSCHASSPHRQNEQHRRPPDTSGSSQTLAYPIAEDAAVAAMVAVSLSDDLEPAIARKRILSIPSLPHGEHVIMGAWVKTEWEQGKGSFAFLELKKGGAVFVRGAGAAEAKKDGAAGGSTAATTAMACKPAVCSASALAPLRHRYPLSVRLAGIPAVATTSPCSSR</sequence>
<dbReference type="EMBL" id="AC087852">
    <property type="protein sequence ID" value="AAK71557.1"/>
    <property type="molecule type" value="Genomic_DNA"/>
</dbReference>
<proteinExistence type="predicted"/>
<organism evidence="2 3">
    <name type="scientific">Oryza sativa subsp. japonica</name>
    <name type="common">Rice</name>
    <dbReference type="NCBI Taxonomy" id="39947"/>
    <lineage>
        <taxon>Eukaryota</taxon>
        <taxon>Viridiplantae</taxon>
        <taxon>Streptophyta</taxon>
        <taxon>Embryophyta</taxon>
        <taxon>Tracheophyta</taxon>
        <taxon>Spermatophyta</taxon>
        <taxon>Magnoliopsida</taxon>
        <taxon>Liliopsida</taxon>
        <taxon>Poales</taxon>
        <taxon>Poaceae</taxon>
        <taxon>BOP clade</taxon>
        <taxon>Oryzoideae</taxon>
        <taxon>Oryzeae</taxon>
        <taxon>Oryzinae</taxon>
        <taxon>Oryza</taxon>
        <taxon>Oryza sativa</taxon>
    </lineage>
</organism>
<feature type="compositionally biased region" description="Basic and acidic residues" evidence="1">
    <location>
        <begin position="70"/>
        <end position="79"/>
    </location>
</feature>